<dbReference type="SMART" id="SM00248">
    <property type="entry name" value="ANK"/>
    <property type="match status" value="8"/>
</dbReference>
<dbReference type="GO" id="GO:0045444">
    <property type="term" value="P:fat cell differentiation"/>
    <property type="evidence" value="ECO:0007669"/>
    <property type="project" value="Ensembl"/>
</dbReference>
<feature type="compositionally biased region" description="Polar residues" evidence="6">
    <location>
        <begin position="10"/>
        <end position="24"/>
    </location>
</feature>
<name>A0A6I9LJW1_PERMB</name>
<dbReference type="InterPro" id="IPR000719">
    <property type="entry name" value="Prot_kinase_dom"/>
</dbReference>
<sequence length="736" mass="83684">MEITDHDTPQDGSTSSSNQRTVSEDSLSLIEAVKKENVDRIQQLLERGADVNVCEDMGGWTPLHNAVQLGKVDVVELLLRHGADPRRRKKNGATPFIIAGIHGDVRLLEIFLSRGADVNEHDLNGFTAFMEAAEYGNVKALRFLFDKGANVNLRRDTTEDRRRLKQGGATALMSAAEKGHTEVLSILLKDMGAEVDARDNMDRNALIRTLLNSDSENVEEITRLLLHHGADANVRGEGGKTPLISAVERKHRGLVQMILDQEGINIDDRDSQGKTALLIAVELKLKEIAELLCAKGANTNCGDLVGIARRNYDPSLADLLLRYGANDETGPPAGDRLPHSSRWEEALKRLHRMSRPMIGKLKIFMDNEFKISSTSEGGIYLGFYDNREAAVKVFREDSTYAHNEVSCLQSCLGHSNFVTFYGHETSKGCSYVCMSLCDWTLEEFLEGPREEPMENGEDKFARNVLLSIFEAVKKLHLHGYTHQDLQPQNILIDSKKAVRLADFDQSIQWKEDPQTVKRDLEALGRLVLYVVKKGEIPFETLKAQNNKEVIKKSSDVVTKDLIYCLFYPGENAMNCLEDLLSHPFFWTWENRYRTLRNVGNESDIKQPKGKSELLKQLQPQTHEPSRSFYQWKSKIDKYVMKEMDYFYTRNNRKPYQDTVGDLLKFIRNIGEHIDEDKNKHMKERIGDPSRYFQETFPDLVIYVYKKLRNTEYRKHFPQAQSSLSVPKATGPADLQS</sequence>
<dbReference type="CDD" id="cd10423">
    <property type="entry name" value="RNase_RNase-L"/>
    <property type="match status" value="1"/>
</dbReference>
<evidence type="ECO:0000259" key="7">
    <source>
        <dbReference type="PROSITE" id="PS50011"/>
    </source>
</evidence>
<dbReference type="PROSITE" id="PS50088">
    <property type="entry name" value="ANK_REPEAT"/>
    <property type="match status" value="6"/>
</dbReference>
<dbReference type="GO" id="GO:0004672">
    <property type="term" value="F:protein kinase activity"/>
    <property type="evidence" value="ECO:0007669"/>
    <property type="project" value="InterPro"/>
</dbReference>
<dbReference type="Pfam" id="PF12796">
    <property type="entry name" value="Ank_2"/>
    <property type="match status" value="3"/>
</dbReference>
<dbReference type="InterPro" id="IPR036770">
    <property type="entry name" value="Ankyrin_rpt-contain_sf"/>
</dbReference>
<gene>
    <name evidence="9" type="primary">Rnasel</name>
</gene>
<dbReference type="SUPFAM" id="SSF48403">
    <property type="entry name" value="Ankyrin repeat"/>
    <property type="match status" value="1"/>
</dbReference>
<dbReference type="InterPro" id="IPR011009">
    <property type="entry name" value="Kinase-like_dom_sf"/>
</dbReference>
<keyword evidence="10" id="KW-1185">Reference proteome</keyword>
<dbReference type="SUPFAM" id="SSF56112">
    <property type="entry name" value="Protein kinase-like (PK-like)"/>
    <property type="match status" value="1"/>
</dbReference>
<feature type="domain" description="KEN" evidence="8">
    <location>
        <begin position="588"/>
        <end position="723"/>
    </location>
</feature>
<dbReference type="GO" id="GO:0043021">
    <property type="term" value="F:ribonucleoprotein complex binding"/>
    <property type="evidence" value="ECO:0007669"/>
    <property type="project" value="Ensembl"/>
</dbReference>
<evidence type="ECO:0000313" key="10">
    <source>
        <dbReference type="Proteomes" id="UP000694547"/>
    </source>
</evidence>
<reference evidence="9" key="2">
    <citation type="submission" date="2025-08" db="UniProtKB">
        <authorList>
            <consortium name="Ensembl"/>
        </authorList>
    </citation>
    <scope>IDENTIFICATION</scope>
</reference>
<feature type="domain" description="Protein kinase" evidence="7">
    <location>
        <begin position="365"/>
        <end position="585"/>
    </location>
</feature>
<dbReference type="GO" id="GO:0003723">
    <property type="term" value="F:RNA binding"/>
    <property type="evidence" value="ECO:0007669"/>
    <property type="project" value="Ensembl"/>
</dbReference>
<dbReference type="SMART" id="SM00580">
    <property type="entry name" value="PUG"/>
    <property type="match status" value="1"/>
</dbReference>
<feature type="repeat" description="ANK" evidence="5">
    <location>
        <begin position="124"/>
        <end position="156"/>
    </location>
</feature>
<dbReference type="PROSITE" id="PS51392">
    <property type="entry name" value="KEN"/>
    <property type="match status" value="1"/>
</dbReference>
<dbReference type="InterPro" id="IPR038357">
    <property type="entry name" value="KEN_sf"/>
</dbReference>
<dbReference type="AlphaFoldDB" id="A0A6I9LJW1"/>
<dbReference type="FunFam" id="1.25.40.20:FF:000231">
    <property type="entry name" value="2-5A-dependent ribonuclease"/>
    <property type="match status" value="1"/>
</dbReference>
<dbReference type="PRINTS" id="PR01415">
    <property type="entry name" value="ANKYRIN"/>
</dbReference>
<dbReference type="PROSITE" id="PS50011">
    <property type="entry name" value="PROTEIN_KINASE_DOM"/>
    <property type="match status" value="1"/>
</dbReference>
<evidence type="ECO:0000256" key="3">
    <source>
        <dbReference type="ARBA" id="ARBA00022840"/>
    </source>
</evidence>
<dbReference type="GO" id="GO:0006397">
    <property type="term" value="P:mRNA processing"/>
    <property type="evidence" value="ECO:0007669"/>
    <property type="project" value="InterPro"/>
</dbReference>
<feature type="repeat" description="ANK" evidence="5">
    <location>
        <begin position="24"/>
        <end position="56"/>
    </location>
</feature>
<dbReference type="GeneTree" id="ENSGT00940000161114"/>
<proteinExistence type="predicted"/>
<dbReference type="GO" id="GO:0045071">
    <property type="term" value="P:negative regulation of viral genome replication"/>
    <property type="evidence" value="ECO:0007669"/>
    <property type="project" value="Ensembl"/>
</dbReference>
<dbReference type="PANTHER" id="PTHR24141:SF1">
    <property type="entry name" value="2-5A-DEPENDENT RIBONUCLEASE"/>
    <property type="match status" value="1"/>
</dbReference>
<protein>
    <submittedName>
        <fullName evidence="9">Ribonuclease L (2', 5'-oligoisoadenylate synthetase-dependent)</fullName>
    </submittedName>
</protein>
<evidence type="ECO:0000256" key="6">
    <source>
        <dbReference type="SAM" id="MobiDB-lite"/>
    </source>
</evidence>
<feature type="repeat" description="ANK" evidence="5">
    <location>
        <begin position="91"/>
        <end position="123"/>
    </location>
</feature>
<evidence type="ECO:0000256" key="2">
    <source>
        <dbReference type="ARBA" id="ARBA00022741"/>
    </source>
</evidence>
<dbReference type="GO" id="GO:0046326">
    <property type="term" value="P:positive regulation of D-glucose import"/>
    <property type="evidence" value="ECO:0007669"/>
    <property type="project" value="Ensembl"/>
</dbReference>
<dbReference type="InterPro" id="IPR010513">
    <property type="entry name" value="KEN_dom"/>
</dbReference>
<dbReference type="FunFam" id="1.20.1440.180:FF:000003">
    <property type="entry name" value="Ribonuclease L"/>
    <property type="match status" value="1"/>
</dbReference>
<feature type="repeat" description="ANK" evidence="5">
    <location>
        <begin position="167"/>
        <end position="200"/>
    </location>
</feature>
<dbReference type="GO" id="GO:0004540">
    <property type="term" value="F:RNA nuclease activity"/>
    <property type="evidence" value="ECO:0007669"/>
    <property type="project" value="Ensembl"/>
</dbReference>
<dbReference type="Proteomes" id="UP000694547">
    <property type="component" value="Chromosome 11"/>
</dbReference>
<dbReference type="CTD" id="6041"/>
<dbReference type="Gene3D" id="1.25.40.20">
    <property type="entry name" value="Ankyrin repeat-containing domain"/>
    <property type="match status" value="1"/>
</dbReference>
<feature type="repeat" description="ANK" evidence="5">
    <location>
        <begin position="58"/>
        <end position="90"/>
    </location>
</feature>
<dbReference type="GeneID" id="102911812"/>
<evidence type="ECO:0000256" key="5">
    <source>
        <dbReference type="PROSITE-ProRule" id="PRU00023"/>
    </source>
</evidence>
<dbReference type="GO" id="GO:0005524">
    <property type="term" value="F:ATP binding"/>
    <property type="evidence" value="ECO:0007669"/>
    <property type="project" value="UniProtKB-KW"/>
</dbReference>
<dbReference type="InterPro" id="IPR002110">
    <property type="entry name" value="Ankyrin_rpt"/>
</dbReference>
<dbReference type="InterPro" id="IPR042745">
    <property type="entry name" value="RNase-L_RNase"/>
</dbReference>
<reference evidence="9 10" key="1">
    <citation type="submission" date="2018-10" db="EMBL/GenBank/DDBJ databases">
        <title>Improved assembly of the deer mouse Peromyscus maniculatus genome.</title>
        <authorList>
            <person name="Lassance J.-M."/>
            <person name="Hoekstra H.E."/>
        </authorList>
    </citation>
    <scope>NUCLEOTIDE SEQUENCE [LARGE SCALE GENOMIC DNA]</scope>
</reference>
<dbReference type="Pfam" id="PF00069">
    <property type="entry name" value="Pkinase"/>
    <property type="match status" value="1"/>
</dbReference>
<dbReference type="SMART" id="SM00220">
    <property type="entry name" value="S_TKc"/>
    <property type="match status" value="1"/>
</dbReference>
<accession>A0A6I9LJW1</accession>
<keyword evidence="3" id="KW-0067">ATP-binding</keyword>
<evidence type="ECO:0000259" key="8">
    <source>
        <dbReference type="PROSITE" id="PS51392"/>
    </source>
</evidence>
<reference evidence="9" key="3">
    <citation type="submission" date="2025-09" db="UniProtKB">
        <authorList>
            <consortium name="Ensembl"/>
        </authorList>
    </citation>
    <scope>IDENTIFICATION</scope>
</reference>
<dbReference type="Gene3D" id="1.20.1440.180">
    <property type="entry name" value="KEN domain"/>
    <property type="match status" value="1"/>
</dbReference>
<dbReference type="GO" id="GO:0045944">
    <property type="term" value="P:positive regulation of transcription by RNA polymerase II"/>
    <property type="evidence" value="ECO:0007669"/>
    <property type="project" value="Ensembl"/>
</dbReference>
<evidence type="ECO:0000256" key="1">
    <source>
        <dbReference type="ARBA" id="ARBA00022737"/>
    </source>
</evidence>
<evidence type="ECO:0000256" key="4">
    <source>
        <dbReference type="ARBA" id="ARBA00023043"/>
    </source>
</evidence>
<dbReference type="Pfam" id="PF06479">
    <property type="entry name" value="Ribonuc_2-5A"/>
    <property type="match status" value="1"/>
</dbReference>
<dbReference type="Gene3D" id="1.10.510.10">
    <property type="entry name" value="Transferase(Phosphotransferase) domain 1"/>
    <property type="match status" value="1"/>
</dbReference>
<dbReference type="Ensembl" id="ENSPEMT00000016759.2">
    <property type="protein sequence ID" value="ENSPEMP00000012551.1"/>
    <property type="gene ID" value="ENSPEMG00000012855.2"/>
</dbReference>
<keyword evidence="2" id="KW-0547">Nucleotide-binding</keyword>
<keyword evidence="4 5" id="KW-0040">ANK repeat</keyword>
<keyword evidence="1" id="KW-0677">Repeat</keyword>
<dbReference type="GO" id="GO:0051607">
    <property type="term" value="P:defense response to virus"/>
    <property type="evidence" value="ECO:0007669"/>
    <property type="project" value="Ensembl"/>
</dbReference>
<dbReference type="OrthoDB" id="194358at2759"/>
<dbReference type="PANTHER" id="PTHR24141">
    <property type="entry name" value="2-5A-DEPENDENT RIBONUCLEASE"/>
    <property type="match status" value="1"/>
</dbReference>
<dbReference type="RefSeq" id="XP_006979978.1">
    <property type="nucleotide sequence ID" value="XM_006979916.4"/>
</dbReference>
<feature type="repeat" description="ANK" evidence="5">
    <location>
        <begin position="272"/>
        <end position="304"/>
    </location>
</feature>
<dbReference type="PROSITE" id="PS50297">
    <property type="entry name" value="ANK_REP_REGION"/>
    <property type="match status" value="4"/>
</dbReference>
<evidence type="ECO:0000313" key="9">
    <source>
        <dbReference type="Ensembl" id="ENSPEMP00000012551.1"/>
    </source>
</evidence>
<organism evidence="9 10">
    <name type="scientific">Peromyscus maniculatus bairdii</name>
    <name type="common">Prairie deer mouse</name>
    <dbReference type="NCBI Taxonomy" id="230844"/>
    <lineage>
        <taxon>Eukaryota</taxon>
        <taxon>Metazoa</taxon>
        <taxon>Chordata</taxon>
        <taxon>Craniata</taxon>
        <taxon>Vertebrata</taxon>
        <taxon>Euteleostomi</taxon>
        <taxon>Mammalia</taxon>
        <taxon>Eutheria</taxon>
        <taxon>Euarchontoglires</taxon>
        <taxon>Glires</taxon>
        <taxon>Rodentia</taxon>
        <taxon>Myomorpha</taxon>
        <taxon>Muroidea</taxon>
        <taxon>Cricetidae</taxon>
        <taxon>Neotominae</taxon>
        <taxon>Peromyscus</taxon>
    </lineage>
</organism>
<dbReference type="GO" id="GO:0043488">
    <property type="term" value="P:regulation of mRNA stability"/>
    <property type="evidence" value="ECO:0007669"/>
    <property type="project" value="Ensembl"/>
</dbReference>
<feature type="region of interest" description="Disordered" evidence="6">
    <location>
        <begin position="1"/>
        <end position="24"/>
    </location>
</feature>